<sequence length="338" mass="33596">MLDAALRRHDERRAKSRNPNGDVADRGVEATRDRGLSGACATGKASTEPADSQQSTAAGLGREALVAGSRSLGSVRPAKRLRGPLPSANPAPPLAPLQQPPPPAIAHPSSCARPQRAAGCGGAPLLPLTSRATSVPGLAGASCSAIALGPCPSVPGAWPLLPGGMDVSTPVPATCYGWMASPAAFQLPAPPPPSQPMAPLPAVMPAQPQPLQPLQPPALSGSPSCSSFFTAAAPASSMQRAQSVNSIQLLPASPASPGGSPTASAFAVAPPAGVANFPARSAGGMPLGLDGWSPFGPALGSPVDGWSPKPAAAAVLLPSLPELLAAEESSRQRPSTHG</sequence>
<dbReference type="Proteomes" id="UP000612055">
    <property type="component" value="Unassembled WGS sequence"/>
</dbReference>
<evidence type="ECO:0000256" key="1">
    <source>
        <dbReference type="SAM" id="MobiDB-lite"/>
    </source>
</evidence>
<proteinExistence type="predicted"/>
<evidence type="ECO:0000313" key="2">
    <source>
        <dbReference type="EMBL" id="KAG2484690.1"/>
    </source>
</evidence>
<keyword evidence="3" id="KW-1185">Reference proteome</keyword>
<accession>A0A836BQ24</accession>
<protein>
    <submittedName>
        <fullName evidence="2">Uncharacterized protein</fullName>
    </submittedName>
</protein>
<evidence type="ECO:0000313" key="3">
    <source>
        <dbReference type="Proteomes" id="UP000612055"/>
    </source>
</evidence>
<reference evidence="2" key="1">
    <citation type="journal article" date="2020" name="bioRxiv">
        <title>Comparative genomics of Chlamydomonas.</title>
        <authorList>
            <person name="Craig R.J."/>
            <person name="Hasan A.R."/>
            <person name="Ness R.W."/>
            <person name="Keightley P.D."/>
        </authorList>
    </citation>
    <scope>NUCLEOTIDE SEQUENCE</scope>
    <source>
        <strain evidence="2">CCAP 11/70</strain>
    </source>
</reference>
<gene>
    <name evidence="2" type="ORF">HYH03_016519</name>
</gene>
<feature type="region of interest" description="Disordered" evidence="1">
    <location>
        <begin position="1"/>
        <end position="117"/>
    </location>
</feature>
<feature type="compositionally biased region" description="Pro residues" evidence="1">
    <location>
        <begin position="87"/>
        <end position="105"/>
    </location>
</feature>
<dbReference type="AlphaFoldDB" id="A0A836BQ24"/>
<dbReference type="EMBL" id="JAEHOE010000144">
    <property type="protein sequence ID" value="KAG2484690.1"/>
    <property type="molecule type" value="Genomic_DNA"/>
</dbReference>
<feature type="compositionally biased region" description="Basic and acidic residues" evidence="1">
    <location>
        <begin position="23"/>
        <end position="35"/>
    </location>
</feature>
<organism evidence="2 3">
    <name type="scientific">Edaphochlamys debaryana</name>
    <dbReference type="NCBI Taxonomy" id="47281"/>
    <lineage>
        <taxon>Eukaryota</taxon>
        <taxon>Viridiplantae</taxon>
        <taxon>Chlorophyta</taxon>
        <taxon>core chlorophytes</taxon>
        <taxon>Chlorophyceae</taxon>
        <taxon>CS clade</taxon>
        <taxon>Chlamydomonadales</taxon>
        <taxon>Chlamydomonadales incertae sedis</taxon>
        <taxon>Edaphochlamys</taxon>
    </lineage>
</organism>
<feature type="compositionally biased region" description="Basic and acidic residues" evidence="1">
    <location>
        <begin position="1"/>
        <end position="13"/>
    </location>
</feature>
<comment type="caution">
    <text evidence="2">The sequence shown here is derived from an EMBL/GenBank/DDBJ whole genome shotgun (WGS) entry which is preliminary data.</text>
</comment>
<name>A0A836BQ24_9CHLO</name>